<gene>
    <name evidence="2" type="ORF">KPNJ2_03349</name>
</gene>
<dbReference type="PATRIC" id="fig|1420013.3.peg.3147"/>
<organism evidence="2 3">
    <name type="scientific">Klebsiella pneumoniae 30684/NJST258_2</name>
    <dbReference type="NCBI Taxonomy" id="1420013"/>
    <lineage>
        <taxon>Bacteria</taxon>
        <taxon>Pseudomonadati</taxon>
        <taxon>Pseudomonadota</taxon>
        <taxon>Gammaproteobacteria</taxon>
        <taxon>Enterobacterales</taxon>
        <taxon>Enterobacteriaceae</taxon>
        <taxon>Klebsiella/Raoultella group</taxon>
        <taxon>Klebsiella</taxon>
        <taxon>Klebsiella pneumoniae complex</taxon>
    </lineage>
</organism>
<evidence type="ECO:0000313" key="2">
    <source>
        <dbReference type="EMBL" id="AHM80129.1"/>
    </source>
</evidence>
<sequence length="105" mass="11794">MHWCYIYSRLSLSKKEAPMILQKLLSNKNCKKYCLSLAVVFAIALAVVGRATFGGVVSEYNMPYSEWTTSMFFLQGAMVTVYSIVFTALFAIPLGFIFLGADRQD</sequence>
<feature type="transmembrane region" description="Helical" evidence="1">
    <location>
        <begin position="73"/>
        <end position="99"/>
    </location>
</feature>
<feature type="transmembrane region" description="Helical" evidence="1">
    <location>
        <begin position="33"/>
        <end position="53"/>
    </location>
</feature>
<evidence type="ECO:0000313" key="3">
    <source>
        <dbReference type="Proteomes" id="UP000019586"/>
    </source>
</evidence>
<reference evidence="2 3" key="1">
    <citation type="journal article" date="2014" name="Proc. Natl. Acad. Sci. U.S.A.">
        <title>Molecular dissection of the evolution of carbapenem-resistant multilocus sequence type 258 Klebsiella pneumoniae.</title>
        <authorList>
            <person name="Deleo F.R."/>
            <person name="Chen L."/>
            <person name="Porcella S.F."/>
            <person name="Martens C.A."/>
            <person name="Kobayashi S.D."/>
            <person name="Porter A.R."/>
            <person name="Chavda K.D."/>
            <person name="Jacobs M.R."/>
            <person name="Mathema B."/>
            <person name="Olsen R.J."/>
            <person name="Bonomo R.A."/>
            <person name="Musser J.M."/>
            <person name="Kreiswirth B.N."/>
        </authorList>
    </citation>
    <scope>NUCLEOTIDE SEQUENCE [LARGE SCALE GENOMIC DNA]</scope>
    <source>
        <strain evidence="2">30684/NJST258_2</strain>
    </source>
</reference>
<dbReference type="HOGENOM" id="CLU_168864_0_0_6"/>
<keyword evidence="1" id="KW-0812">Transmembrane</keyword>
<dbReference type="KEGG" id="kps:KPNJ2_03349"/>
<dbReference type="Proteomes" id="UP000019586">
    <property type="component" value="Chromosome"/>
</dbReference>
<keyword evidence="1" id="KW-0472">Membrane</keyword>
<name>W8UJS7_KLEPN</name>
<dbReference type="Pfam" id="PF10749">
    <property type="entry name" value="DUF2534"/>
    <property type="match status" value="1"/>
</dbReference>
<keyword evidence="1" id="KW-1133">Transmembrane helix</keyword>
<dbReference type="InterPro" id="IPR019685">
    <property type="entry name" value="DUF2534"/>
</dbReference>
<accession>W8UJS7</accession>
<proteinExistence type="predicted"/>
<dbReference type="AlphaFoldDB" id="W8UJS7"/>
<protein>
    <submittedName>
        <fullName evidence="2">Uncharacterized protein</fullName>
    </submittedName>
</protein>
<evidence type="ECO:0000256" key="1">
    <source>
        <dbReference type="SAM" id="Phobius"/>
    </source>
</evidence>
<dbReference type="EMBL" id="CP006918">
    <property type="protein sequence ID" value="AHM80129.1"/>
    <property type="molecule type" value="Genomic_DNA"/>
</dbReference>